<accession>A0A2S7FFG6</accession>
<evidence type="ECO:0000313" key="2">
    <source>
        <dbReference type="EMBL" id="PPV17984.1"/>
    </source>
</evidence>
<dbReference type="InterPro" id="IPR022294">
    <property type="entry name" value="ABC-transptr_permeasesu"/>
</dbReference>
<dbReference type="AlphaFoldDB" id="A0A2S7FFG6"/>
<dbReference type="Proteomes" id="UP000238081">
    <property type="component" value="Unassembled WGS sequence"/>
</dbReference>
<evidence type="ECO:0000313" key="3">
    <source>
        <dbReference type="Proteomes" id="UP000238081"/>
    </source>
</evidence>
<keyword evidence="1" id="KW-0812">Transmembrane</keyword>
<feature type="transmembrane region" description="Helical" evidence="1">
    <location>
        <begin position="230"/>
        <end position="249"/>
    </location>
</feature>
<dbReference type="NCBIfam" id="TIGR03733">
    <property type="entry name" value="lanti_perm_MutG"/>
    <property type="match status" value="1"/>
</dbReference>
<feature type="transmembrane region" description="Helical" evidence="1">
    <location>
        <begin position="132"/>
        <end position="152"/>
    </location>
</feature>
<evidence type="ECO:0000256" key="1">
    <source>
        <dbReference type="SAM" id="Phobius"/>
    </source>
</evidence>
<keyword evidence="1" id="KW-1133">Transmembrane helix</keyword>
<feature type="transmembrane region" description="Helical" evidence="1">
    <location>
        <begin position="20"/>
        <end position="40"/>
    </location>
</feature>
<feature type="transmembrane region" description="Helical" evidence="1">
    <location>
        <begin position="52"/>
        <end position="72"/>
    </location>
</feature>
<dbReference type="EMBL" id="LRDH01000001">
    <property type="protein sequence ID" value="PPV17984.1"/>
    <property type="molecule type" value="Genomic_DNA"/>
</dbReference>
<keyword evidence="1" id="KW-0472">Membrane</keyword>
<reference evidence="2 3" key="1">
    <citation type="submission" date="2016-01" db="EMBL/GenBank/DDBJ databases">
        <title>Characterization of the Clostridium difficile lineages that are prevalent in Hong Kong and China.</title>
        <authorList>
            <person name="Kwok J.S.-L."/>
            <person name="Lam W.-Y."/>
            <person name="Ip M."/>
            <person name="Chan T.-F."/>
            <person name="Hawkey P.M."/>
            <person name="Tsui S.K.-W."/>
        </authorList>
    </citation>
    <scope>NUCLEOTIDE SEQUENCE [LARGE SCALE GENOMIC DNA]</scope>
    <source>
        <strain evidence="2 3">300064</strain>
    </source>
</reference>
<dbReference type="CDD" id="cd21808">
    <property type="entry name" value="ABC-2_lan_permease_MutG"/>
    <property type="match status" value="1"/>
</dbReference>
<comment type="caution">
    <text evidence="2">The sequence shown here is derived from an EMBL/GenBank/DDBJ whole genome shotgun (WGS) entry which is preliminary data.</text>
</comment>
<proteinExistence type="predicted"/>
<dbReference type="RefSeq" id="WP_043661680.1">
    <property type="nucleotide sequence ID" value="NZ_JSEG01000001.1"/>
</dbReference>
<protein>
    <submittedName>
        <fullName evidence="2">Multidrug ABC transporter permease</fullName>
    </submittedName>
</protein>
<sequence>MQVLKLIKADFMKLKHTPFYWIHIFVPISVVTVFLLYYSYSKINSISKLNGFFEAISIAFPLIIGVICALVIEQEKKAGKFKEMISTENSRGICLFSKLMVMIIWGAISLIITVSGFYIGFQYFLKQNVFSINLYINIAVVVFIAQISLYLFHVFLSIRFGSGVSIGMGIFESMISGLFITGLGDGIWRYVPCSFAVRFSDGFFVKEAGTADVFNALGNKEYWIEQCATGFINCIIITLVAAITLKVWFDYFEFSNCE</sequence>
<feature type="transmembrane region" description="Helical" evidence="1">
    <location>
        <begin position="164"/>
        <end position="184"/>
    </location>
</feature>
<feature type="transmembrane region" description="Helical" evidence="1">
    <location>
        <begin position="93"/>
        <end position="120"/>
    </location>
</feature>
<name>A0A2S7FFG6_CLOBU</name>
<organism evidence="2 3">
    <name type="scientific">Clostridium butyricum</name>
    <dbReference type="NCBI Taxonomy" id="1492"/>
    <lineage>
        <taxon>Bacteria</taxon>
        <taxon>Bacillati</taxon>
        <taxon>Bacillota</taxon>
        <taxon>Clostridia</taxon>
        <taxon>Eubacteriales</taxon>
        <taxon>Clostridiaceae</taxon>
        <taxon>Clostridium</taxon>
    </lineage>
</organism>
<dbReference type="Pfam" id="PF12730">
    <property type="entry name" value="ABC2_membrane_4"/>
    <property type="match status" value="1"/>
</dbReference>
<gene>
    <name evidence="2" type="ORF">AWN73_00840</name>
</gene>